<dbReference type="PANTHER" id="PTHR48050:SF13">
    <property type="entry name" value="STEROL 3-BETA-GLUCOSYLTRANSFERASE UGT80A2"/>
    <property type="match status" value="1"/>
</dbReference>
<dbReference type="PANTHER" id="PTHR48050">
    <property type="entry name" value="STEROL 3-BETA-GLUCOSYLTRANSFERASE"/>
    <property type="match status" value="1"/>
</dbReference>
<protein>
    <submittedName>
        <fullName evidence="7">Activator-dependent family glycosyltransferase</fullName>
    </submittedName>
</protein>
<feature type="domain" description="Erythromycin biosynthesis protein CIII-like N-terminal" evidence="6">
    <location>
        <begin position="22"/>
        <end position="255"/>
    </location>
</feature>
<dbReference type="InterPro" id="IPR010610">
    <property type="entry name" value="EryCIII-like_C"/>
</dbReference>
<dbReference type="InterPro" id="IPR048284">
    <property type="entry name" value="EryCIII-like_N"/>
</dbReference>
<gene>
    <name evidence="7" type="ORF">EWH70_25100</name>
</gene>
<evidence type="ECO:0000256" key="3">
    <source>
        <dbReference type="ARBA" id="ARBA00022679"/>
    </source>
</evidence>
<evidence type="ECO:0000256" key="4">
    <source>
        <dbReference type="ARBA" id="ARBA00023194"/>
    </source>
</evidence>
<evidence type="ECO:0000256" key="1">
    <source>
        <dbReference type="ARBA" id="ARBA00006962"/>
    </source>
</evidence>
<dbReference type="AlphaFoldDB" id="A0A4Q7J196"/>
<proteinExistence type="inferred from homology"/>
<keyword evidence="2" id="KW-0328">Glycosyltransferase</keyword>
<evidence type="ECO:0000313" key="7">
    <source>
        <dbReference type="EMBL" id="RZQ61160.1"/>
    </source>
</evidence>
<comment type="similarity">
    <text evidence="1">Belongs to the glycosyltransferase 28 family.</text>
</comment>
<organism evidence="7 8">
    <name type="scientific">Amycolatopsis suaedae</name>
    <dbReference type="NCBI Taxonomy" id="2510978"/>
    <lineage>
        <taxon>Bacteria</taxon>
        <taxon>Bacillati</taxon>
        <taxon>Actinomycetota</taxon>
        <taxon>Actinomycetes</taxon>
        <taxon>Pseudonocardiales</taxon>
        <taxon>Pseudonocardiaceae</taxon>
        <taxon>Amycolatopsis</taxon>
    </lineage>
</organism>
<dbReference type="Gene3D" id="3.40.50.2000">
    <property type="entry name" value="Glycogen Phosphorylase B"/>
    <property type="match status" value="2"/>
</dbReference>
<dbReference type="InterPro" id="IPR030953">
    <property type="entry name" value="Glycosyl_450act"/>
</dbReference>
<keyword evidence="3 7" id="KW-0808">Transferase</keyword>
<keyword evidence="8" id="KW-1185">Reference proteome</keyword>
<dbReference type="OrthoDB" id="5488434at2"/>
<dbReference type="GO" id="GO:0017000">
    <property type="term" value="P:antibiotic biosynthetic process"/>
    <property type="evidence" value="ECO:0007669"/>
    <property type="project" value="UniProtKB-KW"/>
</dbReference>
<dbReference type="GO" id="GO:0008194">
    <property type="term" value="F:UDP-glycosyltransferase activity"/>
    <property type="evidence" value="ECO:0007669"/>
    <property type="project" value="InterPro"/>
</dbReference>
<sequence length="420" mass="45672">MRVLFTTYPERTIFQPMVPLAWALRTAGHDVRVASQPSFAGEITQAGLTAVPIGRQHTNTLRRLAEANPELAEAERVGLPSPYDAAAPGEQPITFDRMVSGYRNVLEIWHKQNNFPLITGLVEFARQWEPDLIIWEPHTYAGPIAAKACGAAHGRLLWSVDIFGVTRERFLDLKPDQGPDPLADWLGSYGRRYGFEFSEDMATGQFSIDPLPESIRLDSGLDKLPMRYVPYNGAAVAPSWLRTPPAKPRVALTLGTSATEIFTGYTVSVQDILDALAGLDVEIVATVAESKQGELERVPDGTRLVSYVPLHDLAPTCSVIVNHAGPGTVLTTAVNATPQLTMPYEFDEPELARQVAQRGAALTVVGDQDAGRGIRDNVLRLLSEPSFAADAAGLAAEMAALPSPNELVEPLEQLATKYRA</sequence>
<dbReference type="Pfam" id="PF21036">
    <property type="entry name" value="EryCIII-like_N"/>
    <property type="match status" value="1"/>
</dbReference>
<accession>A0A4Q7J196</accession>
<dbReference type="RefSeq" id="WP_130477974.1">
    <property type="nucleotide sequence ID" value="NZ_SFCC01000013.1"/>
</dbReference>
<dbReference type="Proteomes" id="UP000292003">
    <property type="component" value="Unassembled WGS sequence"/>
</dbReference>
<evidence type="ECO:0000313" key="8">
    <source>
        <dbReference type="Proteomes" id="UP000292003"/>
    </source>
</evidence>
<dbReference type="EMBL" id="SFCC01000013">
    <property type="protein sequence ID" value="RZQ61160.1"/>
    <property type="molecule type" value="Genomic_DNA"/>
</dbReference>
<evidence type="ECO:0000259" key="5">
    <source>
        <dbReference type="Pfam" id="PF06722"/>
    </source>
</evidence>
<dbReference type="GO" id="GO:0016758">
    <property type="term" value="F:hexosyltransferase activity"/>
    <property type="evidence" value="ECO:0007669"/>
    <property type="project" value="UniProtKB-ARBA"/>
</dbReference>
<reference evidence="7 8" key="1">
    <citation type="submission" date="2019-02" db="EMBL/GenBank/DDBJ databases">
        <title>Draft genome sequence of Amycolatopsis sp. 8-3EHSu isolated from roots of Suaeda maritima.</title>
        <authorList>
            <person name="Duangmal K."/>
            <person name="Chantavorakit T."/>
        </authorList>
    </citation>
    <scope>NUCLEOTIDE SEQUENCE [LARGE SCALE GENOMIC DNA]</scope>
    <source>
        <strain evidence="7 8">8-3EHSu</strain>
    </source>
</reference>
<evidence type="ECO:0000256" key="2">
    <source>
        <dbReference type="ARBA" id="ARBA00022676"/>
    </source>
</evidence>
<dbReference type="Pfam" id="PF06722">
    <property type="entry name" value="EryCIII-like_C"/>
    <property type="match status" value="1"/>
</dbReference>
<comment type="caution">
    <text evidence="7">The sequence shown here is derived from an EMBL/GenBank/DDBJ whole genome shotgun (WGS) entry which is preliminary data.</text>
</comment>
<dbReference type="InterPro" id="IPR002213">
    <property type="entry name" value="UDP_glucos_trans"/>
</dbReference>
<name>A0A4Q7J196_9PSEU</name>
<keyword evidence="4" id="KW-0045">Antibiotic biosynthesis</keyword>
<dbReference type="NCBIfam" id="TIGR04516">
    <property type="entry name" value="glycosyl_450act"/>
    <property type="match status" value="1"/>
</dbReference>
<dbReference type="InterPro" id="IPR050426">
    <property type="entry name" value="Glycosyltransferase_28"/>
</dbReference>
<feature type="domain" description="Erythromycin biosynthesis protein CIII-like C-terminal" evidence="5">
    <location>
        <begin position="271"/>
        <end position="414"/>
    </location>
</feature>
<evidence type="ECO:0000259" key="6">
    <source>
        <dbReference type="Pfam" id="PF21036"/>
    </source>
</evidence>
<dbReference type="SUPFAM" id="SSF53756">
    <property type="entry name" value="UDP-Glycosyltransferase/glycogen phosphorylase"/>
    <property type="match status" value="1"/>
</dbReference>
<dbReference type="CDD" id="cd03784">
    <property type="entry name" value="GT1_Gtf-like"/>
    <property type="match status" value="1"/>
</dbReference>